<feature type="compositionally biased region" description="Basic and acidic residues" evidence="1">
    <location>
        <begin position="539"/>
        <end position="549"/>
    </location>
</feature>
<protein>
    <submittedName>
        <fullName evidence="2">RHS repeat-associated core domain-containing protein</fullName>
    </submittedName>
</protein>
<accession>A0A3B0C3N5</accession>
<evidence type="ECO:0000256" key="1">
    <source>
        <dbReference type="SAM" id="MobiDB-lite"/>
    </source>
</evidence>
<dbReference type="InterPro" id="IPR050708">
    <property type="entry name" value="T6SS_VgrG/RHS"/>
</dbReference>
<evidence type="ECO:0000313" key="3">
    <source>
        <dbReference type="Proteomes" id="UP000276603"/>
    </source>
</evidence>
<keyword evidence="3" id="KW-1185">Reference proteome</keyword>
<comment type="caution">
    <text evidence="2">The sequence shown here is derived from an EMBL/GenBank/DDBJ whole genome shotgun (WGS) entry which is preliminary data.</text>
</comment>
<dbReference type="Gene3D" id="2.180.10.10">
    <property type="entry name" value="RHS repeat-associated core"/>
    <property type="match status" value="1"/>
</dbReference>
<sequence length="567" mass="61966">MYNGNIAQAQWRTANTDNALKSYQYTYDALNRIAGATGLGDMSKFDLSGITYDKNGNLLSLSRLGHKSATPILNDMDDSDYGTMDALDYNYHDNQMSNRLYKVRDDGEDAYGFKDGSGDAQDYWYDANGNMTADANKEITSISYNHLNLPIQVTMAGGNIQYVYSADGTKLKKTVSSGATTEYNSGYIYENNILQGIAQSEGYIKLDNGQYSYVYQYIDHLGNVRLSYTDADGNGNIDASSEIIEENNYYPFGLRHKGYNDVISPLGNSTAQRWKYNGVEFEEALDVDLYETFARGYDPALGRFVQIDPLGELIQQINKSPYNFAWNNPILFNDPSGLCPDCPNPEDAEEGDTYTIDNGSVYVFNSGEWERQTVEELDEVIVTADGQENSTHEAAMGAAGAIVLGETIAEITLPSLAVEVSTASAASAGVASVAVVGMATPYAMLLFLASQGAPSRPSFEQAQGDMFFPLTSSGPAAFAPSTTSTAPPSVNPPAYQPLTVEEALLLSAYLNQMAAEHEKNKRKSTKGKHEKGQTRKGRDRGGEKGDAGRRPPRKRPPGWKGPWPPKN</sequence>
<dbReference type="PANTHER" id="PTHR32305:SF15">
    <property type="entry name" value="PROTEIN RHSA-RELATED"/>
    <property type="match status" value="1"/>
</dbReference>
<proteinExistence type="predicted"/>
<feature type="compositionally biased region" description="Basic residues" evidence="1">
    <location>
        <begin position="520"/>
        <end position="538"/>
    </location>
</feature>
<dbReference type="Proteomes" id="UP000276603">
    <property type="component" value="Unassembled WGS sequence"/>
</dbReference>
<dbReference type="PANTHER" id="PTHR32305">
    <property type="match status" value="1"/>
</dbReference>
<reference evidence="2 3" key="1">
    <citation type="submission" date="2018-10" db="EMBL/GenBank/DDBJ databases">
        <title>Ulvibacterium marinum gen. nov., sp. nov., a novel marine bacterium of the family Flavobacteriaceae, isolated from a culture of the green alga Ulva prolifera.</title>
        <authorList>
            <person name="Zhang Z."/>
        </authorList>
    </citation>
    <scope>NUCLEOTIDE SEQUENCE [LARGE SCALE GENOMIC DNA]</scope>
    <source>
        <strain evidence="2 3">CCMM003</strain>
    </source>
</reference>
<evidence type="ECO:0000313" key="2">
    <source>
        <dbReference type="EMBL" id="RKN77816.1"/>
    </source>
</evidence>
<dbReference type="NCBIfam" id="TIGR03696">
    <property type="entry name" value="Rhs_assc_core"/>
    <property type="match status" value="1"/>
</dbReference>
<dbReference type="EMBL" id="RBCJ01000005">
    <property type="protein sequence ID" value="RKN77816.1"/>
    <property type="molecule type" value="Genomic_DNA"/>
</dbReference>
<dbReference type="InterPro" id="IPR022385">
    <property type="entry name" value="Rhs_assc_core"/>
</dbReference>
<gene>
    <name evidence="2" type="ORF">D7Z94_21485</name>
</gene>
<organism evidence="2 3">
    <name type="scientific">Ulvibacterium marinum</name>
    <dbReference type="NCBI Taxonomy" id="2419782"/>
    <lineage>
        <taxon>Bacteria</taxon>
        <taxon>Pseudomonadati</taxon>
        <taxon>Bacteroidota</taxon>
        <taxon>Flavobacteriia</taxon>
        <taxon>Flavobacteriales</taxon>
        <taxon>Flavobacteriaceae</taxon>
        <taxon>Ulvibacterium</taxon>
    </lineage>
</organism>
<name>A0A3B0C3N5_9FLAO</name>
<feature type="region of interest" description="Disordered" evidence="1">
    <location>
        <begin position="515"/>
        <end position="567"/>
    </location>
</feature>
<dbReference type="AlphaFoldDB" id="A0A3B0C3N5"/>